<accession>I1CMV0</accession>
<keyword evidence="3" id="KW-1185">Reference proteome</keyword>
<proteinExistence type="predicted"/>
<dbReference type="EMBL" id="CH476745">
    <property type="protein sequence ID" value="EIE89780.1"/>
    <property type="molecule type" value="Genomic_DNA"/>
</dbReference>
<organism evidence="2 3">
    <name type="scientific">Rhizopus delemar (strain RA 99-880 / ATCC MYA-4621 / FGSC 9543 / NRRL 43880)</name>
    <name type="common">Mucormycosis agent</name>
    <name type="synonym">Rhizopus arrhizus var. delemar</name>
    <dbReference type="NCBI Taxonomy" id="246409"/>
    <lineage>
        <taxon>Eukaryota</taxon>
        <taxon>Fungi</taxon>
        <taxon>Fungi incertae sedis</taxon>
        <taxon>Mucoromycota</taxon>
        <taxon>Mucoromycotina</taxon>
        <taxon>Mucoromycetes</taxon>
        <taxon>Mucorales</taxon>
        <taxon>Mucorineae</taxon>
        <taxon>Rhizopodaceae</taxon>
        <taxon>Rhizopus</taxon>
    </lineage>
</organism>
<gene>
    <name evidence="2" type="ORF">RO3G_14491</name>
</gene>
<feature type="compositionally biased region" description="Acidic residues" evidence="1">
    <location>
        <begin position="82"/>
        <end position="100"/>
    </location>
</feature>
<evidence type="ECO:0000313" key="2">
    <source>
        <dbReference type="EMBL" id="EIE89780.1"/>
    </source>
</evidence>
<dbReference type="InParanoid" id="I1CMV0"/>
<feature type="compositionally biased region" description="Basic and acidic residues" evidence="1">
    <location>
        <begin position="1"/>
        <end position="10"/>
    </location>
</feature>
<dbReference type="VEuPathDB" id="FungiDB:RO3G_14491"/>
<feature type="compositionally biased region" description="Basic and acidic residues" evidence="1">
    <location>
        <begin position="34"/>
        <end position="43"/>
    </location>
</feature>
<dbReference type="GeneID" id="93621456"/>
<feature type="region of interest" description="Disordered" evidence="1">
    <location>
        <begin position="1"/>
        <end position="44"/>
    </location>
</feature>
<dbReference type="AlphaFoldDB" id="I1CMV0"/>
<evidence type="ECO:0000313" key="3">
    <source>
        <dbReference type="Proteomes" id="UP000009138"/>
    </source>
</evidence>
<reference evidence="2 3" key="1">
    <citation type="journal article" date="2009" name="PLoS Genet.">
        <title>Genomic analysis of the basal lineage fungus Rhizopus oryzae reveals a whole-genome duplication.</title>
        <authorList>
            <person name="Ma L.-J."/>
            <person name="Ibrahim A.S."/>
            <person name="Skory C."/>
            <person name="Grabherr M.G."/>
            <person name="Burger G."/>
            <person name="Butler M."/>
            <person name="Elias M."/>
            <person name="Idnurm A."/>
            <person name="Lang B.F."/>
            <person name="Sone T."/>
            <person name="Abe A."/>
            <person name="Calvo S.E."/>
            <person name="Corrochano L.M."/>
            <person name="Engels R."/>
            <person name="Fu J."/>
            <person name="Hansberg W."/>
            <person name="Kim J.-M."/>
            <person name="Kodira C.D."/>
            <person name="Koehrsen M.J."/>
            <person name="Liu B."/>
            <person name="Miranda-Saavedra D."/>
            <person name="O'Leary S."/>
            <person name="Ortiz-Castellanos L."/>
            <person name="Poulter R."/>
            <person name="Rodriguez-Romero J."/>
            <person name="Ruiz-Herrera J."/>
            <person name="Shen Y.-Q."/>
            <person name="Zeng Q."/>
            <person name="Galagan J."/>
            <person name="Birren B.W."/>
            <person name="Cuomo C.A."/>
            <person name="Wickes B.L."/>
        </authorList>
    </citation>
    <scope>NUCLEOTIDE SEQUENCE [LARGE SCALE GENOMIC DNA]</scope>
    <source>
        <strain evidence="3">RA 99-880 / ATCC MYA-4621 / FGSC 9543 / NRRL 43880</strain>
    </source>
</reference>
<sequence length="208" mass="23659">MFASKHEIKVQSKRNGNALSRYPKRILRQSPGSSDRRTDHYEGSVKNIVTANTLKSVASGTKPKINCAPAQAVVYCKNKADEGDDNDGDNDDNDSEEEGEEEKKEEGKLAMMSIIKDIVRQKKQYRASIADTYEATFTEKCDRKNPISLGLLIEGFKDPLFQMKLFADGIYIHLAFRRFSLVEEIHHLVHLPSIVEALYYYTNVFYTV</sequence>
<protein>
    <submittedName>
        <fullName evidence="2">Uncharacterized protein</fullName>
    </submittedName>
</protein>
<name>I1CMV0_RHIO9</name>
<dbReference type="RefSeq" id="XP_067525176.1">
    <property type="nucleotide sequence ID" value="XM_067669075.1"/>
</dbReference>
<feature type="region of interest" description="Disordered" evidence="1">
    <location>
        <begin position="79"/>
        <end position="107"/>
    </location>
</feature>
<dbReference type="Proteomes" id="UP000009138">
    <property type="component" value="Unassembled WGS sequence"/>
</dbReference>
<evidence type="ECO:0000256" key="1">
    <source>
        <dbReference type="SAM" id="MobiDB-lite"/>
    </source>
</evidence>